<keyword evidence="2" id="KW-0408">Iron</keyword>
<protein>
    <recommendedName>
        <fullName evidence="3">Fe2OG dioxygenase domain-containing protein</fullName>
    </recommendedName>
</protein>
<dbReference type="Pfam" id="PF03171">
    <property type="entry name" value="2OG-FeII_Oxy"/>
    <property type="match status" value="1"/>
</dbReference>
<keyword evidence="2" id="KW-0560">Oxidoreductase</keyword>
<dbReference type="PROSITE" id="PS51471">
    <property type="entry name" value="FE2OG_OXY"/>
    <property type="match status" value="1"/>
</dbReference>
<name>A0A9W9S6Q9_9EURO</name>
<evidence type="ECO:0000313" key="5">
    <source>
        <dbReference type="Proteomes" id="UP001147782"/>
    </source>
</evidence>
<comment type="caution">
    <text evidence="4">The sequence shown here is derived from an EMBL/GenBank/DDBJ whole genome shotgun (WGS) entry which is preliminary data.</text>
</comment>
<dbReference type="GO" id="GO:0016491">
    <property type="term" value="F:oxidoreductase activity"/>
    <property type="evidence" value="ECO:0007669"/>
    <property type="project" value="UniProtKB-KW"/>
</dbReference>
<dbReference type="Gene3D" id="2.60.120.330">
    <property type="entry name" value="B-lactam Antibiotic, Isopenicillin N Synthase, Chain"/>
    <property type="match status" value="1"/>
</dbReference>
<dbReference type="InterPro" id="IPR027443">
    <property type="entry name" value="IPNS-like_sf"/>
</dbReference>
<dbReference type="PANTHER" id="PTHR47990">
    <property type="entry name" value="2-OXOGLUTARATE (2OG) AND FE(II)-DEPENDENT OXYGENASE SUPERFAMILY PROTEIN-RELATED"/>
    <property type="match status" value="1"/>
</dbReference>
<evidence type="ECO:0000256" key="1">
    <source>
        <dbReference type="ARBA" id="ARBA00008056"/>
    </source>
</evidence>
<evidence type="ECO:0000259" key="3">
    <source>
        <dbReference type="PROSITE" id="PS51471"/>
    </source>
</evidence>
<dbReference type="AlphaFoldDB" id="A0A9W9S6Q9"/>
<dbReference type="PRINTS" id="PR00682">
    <property type="entry name" value="IPNSYNTHASE"/>
</dbReference>
<dbReference type="EMBL" id="JAPZBS010000005">
    <property type="protein sequence ID" value="KAJ5370663.1"/>
    <property type="molecule type" value="Genomic_DNA"/>
</dbReference>
<keyword evidence="2" id="KW-0479">Metal-binding</keyword>
<dbReference type="GeneID" id="81438863"/>
<dbReference type="InterPro" id="IPR005123">
    <property type="entry name" value="Oxoglu/Fe-dep_dioxygenase_dom"/>
</dbReference>
<sequence>MSQQADSSQLANCDHIPVIDLSNIDSASLEERQKLAQTIFDACSQVGFFYIKNHGIPEELVNGIHNAAALFFDLPEEEKMKSYIGNSQKFRGYSPIGGEKSTGTEDDPIPEEEAVGVLSEAFDIGYEVAMDSSKPKDATLPPDPYELYGDNQWPDEETIAGFSETYVQYCISALDLCRKMMKIFALALGLPETYFDSSIRTPGVTSRMMHYPAQPVPGEVQEGLGAHTDWECFTILSQGKVPGLEILNHKGDWILAPPIPGTLVVNIADCLSTWTNKTFKSTIHRVNNLSGEERYSIPFFFGVDYDATVSVLEKYTSSDNPPCRSPFKAGDWVREKLSRAYVGYEG</sequence>
<dbReference type="Proteomes" id="UP001147782">
    <property type="component" value="Unassembled WGS sequence"/>
</dbReference>
<dbReference type="InterPro" id="IPR026992">
    <property type="entry name" value="DIOX_N"/>
</dbReference>
<dbReference type="InterPro" id="IPR050231">
    <property type="entry name" value="Iron_ascorbate_oxido_reductase"/>
</dbReference>
<evidence type="ECO:0000313" key="4">
    <source>
        <dbReference type="EMBL" id="KAJ5370663.1"/>
    </source>
</evidence>
<comment type="similarity">
    <text evidence="1 2">Belongs to the iron/ascorbate-dependent oxidoreductase family.</text>
</comment>
<evidence type="ECO:0000256" key="2">
    <source>
        <dbReference type="RuleBase" id="RU003682"/>
    </source>
</evidence>
<dbReference type="SUPFAM" id="SSF51197">
    <property type="entry name" value="Clavaminate synthase-like"/>
    <property type="match status" value="1"/>
</dbReference>
<dbReference type="OrthoDB" id="288590at2759"/>
<dbReference type="InterPro" id="IPR044861">
    <property type="entry name" value="IPNS-like_FE2OG_OXY"/>
</dbReference>
<dbReference type="GO" id="GO:0044283">
    <property type="term" value="P:small molecule biosynthetic process"/>
    <property type="evidence" value="ECO:0007669"/>
    <property type="project" value="UniProtKB-ARBA"/>
</dbReference>
<feature type="domain" description="Fe2OG dioxygenase" evidence="3">
    <location>
        <begin position="201"/>
        <end position="303"/>
    </location>
</feature>
<organism evidence="4 5">
    <name type="scientific">Penicillium cataractarum</name>
    <dbReference type="NCBI Taxonomy" id="2100454"/>
    <lineage>
        <taxon>Eukaryota</taxon>
        <taxon>Fungi</taxon>
        <taxon>Dikarya</taxon>
        <taxon>Ascomycota</taxon>
        <taxon>Pezizomycotina</taxon>
        <taxon>Eurotiomycetes</taxon>
        <taxon>Eurotiomycetidae</taxon>
        <taxon>Eurotiales</taxon>
        <taxon>Aspergillaceae</taxon>
        <taxon>Penicillium</taxon>
    </lineage>
</organism>
<reference evidence="4" key="1">
    <citation type="submission" date="2022-11" db="EMBL/GenBank/DDBJ databases">
        <authorList>
            <person name="Petersen C."/>
        </authorList>
    </citation>
    <scope>NUCLEOTIDE SEQUENCE</scope>
    <source>
        <strain evidence="4">IBT 29864</strain>
    </source>
</reference>
<reference evidence="4" key="2">
    <citation type="journal article" date="2023" name="IMA Fungus">
        <title>Comparative genomic study of the Penicillium genus elucidates a diverse pangenome and 15 lateral gene transfer events.</title>
        <authorList>
            <person name="Petersen C."/>
            <person name="Sorensen T."/>
            <person name="Nielsen M.R."/>
            <person name="Sondergaard T.E."/>
            <person name="Sorensen J.L."/>
            <person name="Fitzpatrick D.A."/>
            <person name="Frisvad J.C."/>
            <person name="Nielsen K.L."/>
        </authorList>
    </citation>
    <scope>NUCLEOTIDE SEQUENCE</scope>
    <source>
        <strain evidence="4">IBT 29864</strain>
    </source>
</reference>
<accession>A0A9W9S6Q9</accession>
<gene>
    <name evidence="4" type="ORF">N7496_006755</name>
</gene>
<dbReference type="Pfam" id="PF14226">
    <property type="entry name" value="DIOX_N"/>
    <property type="match status" value="1"/>
</dbReference>
<proteinExistence type="inferred from homology"/>
<keyword evidence="5" id="KW-1185">Reference proteome</keyword>
<dbReference type="RefSeq" id="XP_056555097.1">
    <property type="nucleotide sequence ID" value="XM_056699684.1"/>
</dbReference>
<dbReference type="GO" id="GO:0046872">
    <property type="term" value="F:metal ion binding"/>
    <property type="evidence" value="ECO:0007669"/>
    <property type="project" value="UniProtKB-KW"/>
</dbReference>